<feature type="chain" id="PRO_5019326012" description="3-carboxymuconate cyclase" evidence="1">
    <location>
        <begin position="21"/>
        <end position="424"/>
    </location>
</feature>
<evidence type="ECO:0008006" key="4">
    <source>
        <dbReference type="Google" id="ProtNLM"/>
    </source>
</evidence>
<reference evidence="2 3" key="1">
    <citation type="journal article" date="2018" name="Evol. Lett.">
        <title>Horizontal gene cluster transfer increased hallucinogenic mushroom diversity.</title>
        <authorList>
            <person name="Reynolds H.T."/>
            <person name="Vijayakumar V."/>
            <person name="Gluck-Thaler E."/>
            <person name="Korotkin H.B."/>
            <person name="Matheny P.B."/>
            <person name="Slot J.C."/>
        </authorList>
    </citation>
    <scope>NUCLEOTIDE SEQUENCE [LARGE SCALE GENOMIC DNA]</scope>
    <source>
        <strain evidence="2 3">SRW20</strain>
    </source>
</reference>
<dbReference type="STRING" id="231916.A0A409YCW2"/>
<comment type="caution">
    <text evidence="2">The sequence shown here is derived from an EMBL/GenBank/DDBJ whole genome shotgun (WGS) entry which is preliminary data.</text>
</comment>
<accession>A0A409YCW2</accession>
<dbReference type="InParanoid" id="A0A409YCW2"/>
<keyword evidence="1" id="KW-0732">Signal</keyword>
<dbReference type="AlphaFoldDB" id="A0A409YCW2"/>
<sequence>MFSPSRLTLLALAFASSSLAASAFHRAPNNAPGAGAAYFIIDDPAQKLVAVSIAADGTLGSARVFSAGGKGLRANHVTPPGKPASLFSPGPDPLFTQNSVQVNAQAKVLVTVNPGSNTVSLFSIDAEDPTKLTQVGKAVPSGGEFPESVTINSKGTTACVLNGGAVNGVNCFAIHPTVGLVPKPNTLRLLHVNQTTPPSGPLGSLSTIAFSPDDSKLIATVKAVDLTAAGNGFLAAWSVGPDGSLSQNFTKSVPTNSPSLPFTLVPIPGTNAYFSADPGLGFLTADFGSSTSLKATTNATSIDNQVLNCWASWSPKSGNYYLSDLGTSVITEVQVDKMLNANIVKQYQLNENGGALDNHVATVGNNAFLYVMAPLAPAITVLSVNQAGNAMPVQTFNLTTALKNAGLTGYNNLNFQGMVSFIKA</sequence>
<evidence type="ECO:0000313" key="2">
    <source>
        <dbReference type="EMBL" id="PPR00852.1"/>
    </source>
</evidence>
<name>A0A409YCW2_9AGAR</name>
<dbReference type="Gene3D" id="2.130.10.10">
    <property type="entry name" value="YVTN repeat-like/Quinoprotein amine dehydrogenase"/>
    <property type="match status" value="2"/>
</dbReference>
<evidence type="ECO:0000313" key="3">
    <source>
        <dbReference type="Proteomes" id="UP000284706"/>
    </source>
</evidence>
<dbReference type="Proteomes" id="UP000284706">
    <property type="component" value="Unassembled WGS sequence"/>
</dbReference>
<dbReference type="OrthoDB" id="10006285at2759"/>
<keyword evidence="3" id="KW-1185">Reference proteome</keyword>
<dbReference type="EMBL" id="NHYE01000982">
    <property type="protein sequence ID" value="PPR00852.1"/>
    <property type="molecule type" value="Genomic_DNA"/>
</dbReference>
<dbReference type="SUPFAM" id="SSF75011">
    <property type="entry name" value="3-carboxy-cis,cis-mucoante lactonizing enzyme"/>
    <property type="match status" value="1"/>
</dbReference>
<protein>
    <recommendedName>
        <fullName evidence="4">3-carboxymuconate cyclase</fullName>
    </recommendedName>
</protein>
<dbReference type="InterPro" id="IPR015943">
    <property type="entry name" value="WD40/YVTN_repeat-like_dom_sf"/>
</dbReference>
<evidence type="ECO:0000256" key="1">
    <source>
        <dbReference type="SAM" id="SignalP"/>
    </source>
</evidence>
<proteinExistence type="predicted"/>
<organism evidence="2 3">
    <name type="scientific">Gymnopilus dilepis</name>
    <dbReference type="NCBI Taxonomy" id="231916"/>
    <lineage>
        <taxon>Eukaryota</taxon>
        <taxon>Fungi</taxon>
        <taxon>Dikarya</taxon>
        <taxon>Basidiomycota</taxon>
        <taxon>Agaricomycotina</taxon>
        <taxon>Agaricomycetes</taxon>
        <taxon>Agaricomycetidae</taxon>
        <taxon>Agaricales</taxon>
        <taxon>Agaricineae</taxon>
        <taxon>Hymenogastraceae</taxon>
        <taxon>Gymnopilus</taxon>
    </lineage>
</organism>
<gene>
    <name evidence="2" type="ORF">CVT26_012487</name>
</gene>
<feature type="signal peptide" evidence="1">
    <location>
        <begin position="1"/>
        <end position="20"/>
    </location>
</feature>